<sequence length="207" mass="23100">MLNKIVLALTICYCASHLHFDNPQQLGPPLFNPFSDGPASCKYDDTIYELEAVHDITPDDCSTTGRCTLTESEFGAEWKQIKVACKEPMHLGKCYSDKDEWLAGCSLKHCIKHSDGSFEEKIIEQIPEGDSVVKVSIDGCKFYSCQSIVPGCYYKRQKKCYPVGTKKGLVVAGLNAGLMQQGRKPRSLERQYNVGLLENVLMSEQYG</sequence>
<feature type="chain" id="PRO_5026861088" evidence="1">
    <location>
        <begin position="17"/>
        <end position="207"/>
    </location>
</feature>
<accession>A0A6J8BR77</accession>
<protein>
    <submittedName>
        <fullName evidence="2">Uncharacterized protein</fullName>
    </submittedName>
</protein>
<gene>
    <name evidence="2" type="ORF">MCOR_20427</name>
</gene>
<evidence type="ECO:0000313" key="3">
    <source>
        <dbReference type="Proteomes" id="UP000507470"/>
    </source>
</evidence>
<name>A0A6J8BR77_MYTCO</name>
<keyword evidence="3" id="KW-1185">Reference proteome</keyword>
<dbReference type="Proteomes" id="UP000507470">
    <property type="component" value="Unassembled WGS sequence"/>
</dbReference>
<organism evidence="2 3">
    <name type="scientific">Mytilus coruscus</name>
    <name type="common">Sea mussel</name>
    <dbReference type="NCBI Taxonomy" id="42192"/>
    <lineage>
        <taxon>Eukaryota</taxon>
        <taxon>Metazoa</taxon>
        <taxon>Spiralia</taxon>
        <taxon>Lophotrochozoa</taxon>
        <taxon>Mollusca</taxon>
        <taxon>Bivalvia</taxon>
        <taxon>Autobranchia</taxon>
        <taxon>Pteriomorphia</taxon>
        <taxon>Mytilida</taxon>
        <taxon>Mytiloidea</taxon>
        <taxon>Mytilidae</taxon>
        <taxon>Mytilinae</taxon>
        <taxon>Mytilus</taxon>
    </lineage>
</organism>
<keyword evidence="1" id="KW-0732">Signal</keyword>
<proteinExistence type="predicted"/>
<evidence type="ECO:0000313" key="2">
    <source>
        <dbReference type="EMBL" id="CAC5384817.1"/>
    </source>
</evidence>
<feature type="signal peptide" evidence="1">
    <location>
        <begin position="1"/>
        <end position="16"/>
    </location>
</feature>
<dbReference type="EMBL" id="CACVKT020003653">
    <property type="protein sequence ID" value="CAC5384817.1"/>
    <property type="molecule type" value="Genomic_DNA"/>
</dbReference>
<dbReference type="OrthoDB" id="6072039at2759"/>
<evidence type="ECO:0000256" key="1">
    <source>
        <dbReference type="SAM" id="SignalP"/>
    </source>
</evidence>
<reference evidence="2 3" key="1">
    <citation type="submission" date="2020-06" db="EMBL/GenBank/DDBJ databases">
        <authorList>
            <person name="Li R."/>
            <person name="Bekaert M."/>
        </authorList>
    </citation>
    <scope>NUCLEOTIDE SEQUENCE [LARGE SCALE GENOMIC DNA]</scope>
    <source>
        <strain evidence="3">wild</strain>
    </source>
</reference>
<dbReference type="AlphaFoldDB" id="A0A6J8BR77"/>